<proteinExistence type="predicted"/>
<evidence type="ECO:0000313" key="12">
    <source>
        <dbReference type="Proteomes" id="UP000030762"/>
    </source>
</evidence>
<dbReference type="Pfam" id="PF25024">
    <property type="entry name" value="EGF_TEN"/>
    <property type="match status" value="1"/>
</dbReference>
<keyword evidence="12" id="KW-1185">Reference proteome</keyword>
<feature type="disulfide bond" evidence="5">
    <location>
        <begin position="758"/>
        <end position="768"/>
    </location>
</feature>
<evidence type="ECO:0000259" key="9">
    <source>
        <dbReference type="PROSITE" id="PS50026"/>
    </source>
</evidence>
<feature type="repeat" description="NHL" evidence="6">
    <location>
        <begin position="197"/>
        <end position="228"/>
    </location>
</feature>
<feature type="disulfide bond" evidence="5">
    <location>
        <begin position="840"/>
        <end position="849"/>
    </location>
</feature>
<feature type="disulfide bond" evidence="5">
    <location>
        <begin position="776"/>
        <end position="785"/>
    </location>
</feature>
<dbReference type="SUPFAM" id="SSF69848">
    <property type="entry name" value="LCCL domain"/>
    <property type="match status" value="1"/>
</dbReference>
<feature type="domain" description="LCCL" evidence="10">
    <location>
        <begin position="577"/>
        <end position="650"/>
    </location>
</feature>
<evidence type="ECO:0000256" key="3">
    <source>
        <dbReference type="ARBA" id="ARBA00022737"/>
    </source>
</evidence>
<dbReference type="Pfam" id="PF21700">
    <property type="entry name" value="EGF_DL_JAG"/>
    <property type="match status" value="1"/>
</dbReference>
<evidence type="ECO:0000256" key="4">
    <source>
        <dbReference type="ARBA" id="ARBA00023157"/>
    </source>
</evidence>
<comment type="caution">
    <text evidence="5">Lacks conserved residue(s) required for the propagation of feature annotation.</text>
</comment>
<dbReference type="PROSITE" id="PS01186">
    <property type="entry name" value="EGF_2"/>
    <property type="match status" value="8"/>
</dbReference>
<dbReference type="InParanoid" id="T0QKU1"/>
<keyword evidence="8" id="KW-1133">Transmembrane helix</keyword>
<sequence length="1842" mass="195514">MRIVVVVVVVAIGRAIGMRVHRTWTTQPWCDSVAAPRWPFAYQKTRSQTLEFAGRVNSNAQDLRHACSTFGVQSKCHLCSNDRMQLQGVSWAALPANIPTVTDVPWAIGGRHRYDYGGATRICVLLSGDSCLSPFGVDYANCSVRCWGAGPVTRVADWDNVSELWSFATTASAQGRVFSLAGVGTPGFQDGPAATAQFAYPRGLAVDAANNVYVADTNNHRIRKIAAGTQVVSTVAGAGVEGFADGPALSATFSFPSGVAVLETGSSTLLYIADTGNHRIRLVNLATNLVSCVAGRCLGGTETATLATAAAPPQPGLADGSPGNASFNTPMGVAVASSGIVFVADTGNHIIRAISVDGTTTTLAGNVLAQTTPILGCPPPCVRGVAGFRDGNATYAQFNHPTGIAMGPMNTVLVADDHRVRRVAYDVSDVTGVAGDKRVVTVAGAGPFAYGETDGDSNEASFHVSGVAMSPVDQRVFAVSSISNHVRMLSQAASVARSVECSTRARDVLSPSGCASYEPPTDALHYKVSPAMNNIFYNAVNRSVFSVKAGLNILGRTVQACVGSPPIDALTTGDLCTKLYDAAGAPITAIGQDVDFGSTIQVACPANCNSPTPVYGSQRYTDASSICYAAIHAGVINGATGGLVTLTLQPNTLFANALYRTGSSANDVTSQTVDRDQLGARFFSIAVTPVTHVSVQTVAGHPKALLEFAAGFRDGQPPLAAFFNGPSGVAVVAPPSATSYLYVADTLNHRIRALSAICSKVCENGGVCSAMDVCTCAAGWTGDDCTTALCAQPCGARELCVGPNQCACVPGYTGAACTTPLCVQSCANGGSCSAPDTCACANGWFDANCTTPVCVQTCGNGGNCTAPSTCSCPSPWQGTDCRTPVCTQSCLNGGTCVAPNTCLCPVGWSGHDCSLPVCDQGSFVPHPNAYLGGLFRPFNWTMYVPCSFEAWCAATNGFDCAQRPTSVVSNCSLLELRANALSPFTYLQEHSRSTLYQRYSPRTPYGQDTLNLSYPGAPVLSPGSLTTPPYTASVDRQLAQVELRVVVQGVYVCANNGNCSAPGICVCAPGWAGFDCRVPVCRQGYYTPAQPTLVAADPVASAASGHPSSNGNPTYVQTTEVLSWDQYTATTATVGGVGFLTSGGRQGGYACSIRSLTQFEKPSTPTSRAYYWDFPNYYSLYMDSRMYWPPLYEKSAPVWDNTQMGYTRNGIWRYLSPTQWQKGTCLVQFQRSCDAATVSVDPDASYRPILQYTAIKASRTITSYANDCVDRVLRGCYNNGTCVAPDTCVCAAGWTGTDCSVPICVPACVHGTCTNPNRCVCDLGWTGASCNVAICAQDCRNNGLCVAPDTCACVTWPSGWRDGRQNGGLPIFALPSGSPQRTGWTGYDCNTPICTQAEAFVLNVARSDANFVALRGSLGKVNCTRVRCPQYDVEVTSNDGTSFQSGCPGIPYVNPTFGGDNALRQRNWDAYNDVLNNGRQSASSLCRVMAWQQGEFSNRQVRINHATSGQGEGVYECFHRGSCIAPDTCSCGDGYSGFDCQTPLCRFPTPSGAVTSCQHSGVCVGKDTCQCIQSPSILHQKYSAAPRGMTGWAGSSCSMAICVQGFFDANCFDQDPVGREGCYRCANGGQCVAPDLCACAEGWTGYDCKTPVCKVQVTPAIRKQLFTLDENKVYAFENDPCGMKGGRWGQEMYNGALLGQGNCTLPQRCTCLCKLRYDEPTCTKTGELCTKPWSDPFSRAIPSGYLFGTRKCASGFEGLEDDHHRFVSCHLQIYEPTTWERYTGSFVALITLAILIGWSAFYCFRKRVKDFQRKLKAERRKSRRDSQDKPLKADFAFGYGQS</sequence>
<evidence type="ECO:0000256" key="1">
    <source>
        <dbReference type="ARBA" id="ARBA00022536"/>
    </source>
</evidence>
<dbReference type="InterPro" id="IPR013032">
    <property type="entry name" value="EGF-like_CS"/>
</dbReference>
<dbReference type="GO" id="GO:0009986">
    <property type="term" value="C:cell surface"/>
    <property type="evidence" value="ECO:0007669"/>
    <property type="project" value="TreeGrafter"/>
</dbReference>
<keyword evidence="3" id="KW-0677">Repeat</keyword>
<dbReference type="PROSITE" id="PS51125">
    <property type="entry name" value="NHL"/>
    <property type="match status" value="1"/>
</dbReference>
<evidence type="ECO:0000256" key="7">
    <source>
        <dbReference type="SAM" id="MobiDB-lite"/>
    </source>
</evidence>
<feature type="disulfide bond" evidence="5">
    <location>
        <begin position="904"/>
        <end position="913"/>
    </location>
</feature>
<dbReference type="InterPro" id="IPR004043">
    <property type="entry name" value="LCCL"/>
</dbReference>
<dbReference type="Gene3D" id="2.170.130.20">
    <property type="entry name" value="LCCL-like domain"/>
    <property type="match status" value="1"/>
</dbReference>
<dbReference type="OMA" id="WPFAYQK"/>
<evidence type="ECO:0000313" key="11">
    <source>
        <dbReference type="EMBL" id="EQC38669.1"/>
    </source>
</evidence>
<keyword evidence="1 5" id="KW-0245">EGF-like domain</keyword>
<feature type="domain" description="EGF-like" evidence="9">
    <location>
        <begin position="1264"/>
        <end position="1300"/>
    </location>
</feature>
<reference evidence="11 12" key="1">
    <citation type="submission" date="2012-04" db="EMBL/GenBank/DDBJ databases">
        <title>The Genome Sequence of Saprolegnia declina VS20.</title>
        <authorList>
            <consortium name="The Broad Institute Genome Sequencing Platform"/>
            <person name="Russ C."/>
            <person name="Nusbaum C."/>
            <person name="Tyler B."/>
            <person name="van West P."/>
            <person name="Dieguez-Uribeondo J."/>
            <person name="de Bruijn I."/>
            <person name="Tripathy S."/>
            <person name="Jiang R."/>
            <person name="Young S.K."/>
            <person name="Zeng Q."/>
            <person name="Gargeya S."/>
            <person name="Fitzgerald M."/>
            <person name="Haas B."/>
            <person name="Abouelleil A."/>
            <person name="Alvarado L."/>
            <person name="Arachchi H.M."/>
            <person name="Berlin A."/>
            <person name="Chapman S.B."/>
            <person name="Goldberg J."/>
            <person name="Griggs A."/>
            <person name="Gujja S."/>
            <person name="Hansen M."/>
            <person name="Howarth C."/>
            <person name="Imamovic A."/>
            <person name="Larimer J."/>
            <person name="McCowen C."/>
            <person name="Montmayeur A."/>
            <person name="Murphy C."/>
            <person name="Neiman D."/>
            <person name="Pearson M."/>
            <person name="Priest M."/>
            <person name="Roberts A."/>
            <person name="Saif S."/>
            <person name="Shea T."/>
            <person name="Sisk P."/>
            <person name="Sykes S."/>
            <person name="Wortman J."/>
            <person name="Nusbaum C."/>
            <person name="Birren B."/>
        </authorList>
    </citation>
    <scope>NUCLEOTIDE SEQUENCE [LARGE SCALE GENOMIC DNA]</scope>
    <source>
        <strain evidence="11 12">VS20</strain>
    </source>
</reference>
<feature type="disulfide bond" evidence="5">
    <location>
        <begin position="886"/>
        <end position="896"/>
    </location>
</feature>
<dbReference type="GeneID" id="19945092"/>
<dbReference type="PROSITE" id="PS50026">
    <property type="entry name" value="EGF_3"/>
    <property type="match status" value="4"/>
</dbReference>
<dbReference type="Gene3D" id="2.10.25.10">
    <property type="entry name" value="Laminin"/>
    <property type="match status" value="9"/>
</dbReference>
<dbReference type="SUPFAM" id="SSF101898">
    <property type="entry name" value="NHL repeat"/>
    <property type="match status" value="1"/>
</dbReference>
<dbReference type="Gene3D" id="2.120.10.30">
    <property type="entry name" value="TolB, C-terminal domain"/>
    <property type="match status" value="3"/>
</dbReference>
<dbReference type="Pfam" id="PF12661">
    <property type="entry name" value="hEGF"/>
    <property type="match status" value="1"/>
</dbReference>
<dbReference type="InterPro" id="IPR036609">
    <property type="entry name" value="LCCL_sf"/>
</dbReference>
<dbReference type="STRING" id="1156394.T0QKU1"/>
<dbReference type="FunFam" id="2.10.25.10:FF:000020">
    <property type="entry name" value="Latent-transforming growth factor beta-binding protein 1"/>
    <property type="match status" value="1"/>
</dbReference>
<keyword evidence="2" id="KW-0732">Signal</keyword>
<evidence type="ECO:0000256" key="5">
    <source>
        <dbReference type="PROSITE-ProRule" id="PRU00076"/>
    </source>
</evidence>
<evidence type="ECO:0000256" key="2">
    <source>
        <dbReference type="ARBA" id="ARBA00022729"/>
    </source>
</evidence>
<dbReference type="SMART" id="SM00603">
    <property type="entry name" value="LCCL"/>
    <property type="match status" value="1"/>
</dbReference>
<dbReference type="PROSITE" id="PS00022">
    <property type="entry name" value="EGF_1"/>
    <property type="match status" value="6"/>
</dbReference>
<dbReference type="Pfam" id="PF03815">
    <property type="entry name" value="LCCL"/>
    <property type="match status" value="1"/>
</dbReference>
<dbReference type="VEuPathDB" id="FungiDB:SDRG_04365"/>
<feature type="domain" description="EGF-like" evidence="9">
    <location>
        <begin position="754"/>
        <end position="786"/>
    </location>
</feature>
<feature type="disulfide bond" evidence="5">
    <location>
        <begin position="822"/>
        <end position="832"/>
    </location>
</feature>
<dbReference type="RefSeq" id="XP_008608261.1">
    <property type="nucleotide sequence ID" value="XM_008610039.1"/>
</dbReference>
<dbReference type="GO" id="GO:0005576">
    <property type="term" value="C:extracellular region"/>
    <property type="evidence" value="ECO:0007669"/>
    <property type="project" value="TreeGrafter"/>
</dbReference>
<protein>
    <recommendedName>
        <fullName evidence="13">EGF-like domain-containing protein</fullName>
    </recommendedName>
</protein>
<feature type="disulfide bond" evidence="5">
    <location>
        <begin position="1290"/>
        <end position="1299"/>
    </location>
</feature>
<dbReference type="InterPro" id="IPR000742">
    <property type="entry name" value="EGF"/>
</dbReference>
<evidence type="ECO:0000256" key="6">
    <source>
        <dbReference type="PROSITE-ProRule" id="PRU00504"/>
    </source>
</evidence>
<dbReference type="PROSITE" id="PS50820">
    <property type="entry name" value="LCCL"/>
    <property type="match status" value="1"/>
</dbReference>
<keyword evidence="8" id="KW-0472">Membrane</keyword>
<dbReference type="Pfam" id="PF01436">
    <property type="entry name" value="NHL"/>
    <property type="match status" value="1"/>
</dbReference>
<dbReference type="Proteomes" id="UP000030762">
    <property type="component" value="Unassembled WGS sequence"/>
</dbReference>
<feature type="region of interest" description="Disordered" evidence="7">
    <location>
        <begin position="1817"/>
        <end position="1842"/>
    </location>
</feature>
<dbReference type="InterPro" id="IPR011042">
    <property type="entry name" value="6-blade_b-propeller_TolB-like"/>
</dbReference>
<feature type="domain" description="EGF-like" evidence="9">
    <location>
        <begin position="818"/>
        <end position="850"/>
    </location>
</feature>
<dbReference type="PANTHER" id="PTHR14949">
    <property type="entry name" value="EGF-LIKE-DOMAIN, MULTIPLE 7, 8"/>
    <property type="match status" value="1"/>
</dbReference>
<evidence type="ECO:0000256" key="8">
    <source>
        <dbReference type="SAM" id="Phobius"/>
    </source>
</evidence>
<keyword evidence="4 5" id="KW-1015">Disulfide bond</keyword>
<organism evidence="11 12">
    <name type="scientific">Saprolegnia diclina (strain VS20)</name>
    <dbReference type="NCBI Taxonomy" id="1156394"/>
    <lineage>
        <taxon>Eukaryota</taxon>
        <taxon>Sar</taxon>
        <taxon>Stramenopiles</taxon>
        <taxon>Oomycota</taxon>
        <taxon>Saprolegniomycetes</taxon>
        <taxon>Saprolegniales</taxon>
        <taxon>Saprolegniaceae</taxon>
        <taxon>Saprolegnia</taxon>
    </lineage>
</organism>
<dbReference type="OrthoDB" id="10045365at2759"/>
<feature type="domain" description="EGF-like" evidence="9">
    <location>
        <begin position="882"/>
        <end position="914"/>
    </location>
</feature>
<keyword evidence="8" id="KW-0812">Transmembrane</keyword>
<evidence type="ECO:0008006" key="13">
    <source>
        <dbReference type="Google" id="ProtNLM"/>
    </source>
</evidence>
<gene>
    <name evidence="11" type="ORF">SDRG_04365</name>
</gene>
<name>T0QKU1_SAPDV</name>
<dbReference type="SMART" id="SM00181">
    <property type="entry name" value="EGF"/>
    <property type="match status" value="11"/>
</dbReference>
<dbReference type="GO" id="GO:0005102">
    <property type="term" value="F:signaling receptor binding"/>
    <property type="evidence" value="ECO:0007669"/>
    <property type="project" value="TreeGrafter"/>
</dbReference>
<dbReference type="EMBL" id="JH767141">
    <property type="protein sequence ID" value="EQC38669.1"/>
    <property type="molecule type" value="Genomic_DNA"/>
</dbReference>
<dbReference type="InterPro" id="IPR001258">
    <property type="entry name" value="NHL_repeat"/>
</dbReference>
<feature type="transmembrane region" description="Helical" evidence="8">
    <location>
        <begin position="1782"/>
        <end position="1804"/>
    </location>
</feature>
<dbReference type="eggNOG" id="KOG1217">
    <property type="taxonomic scope" value="Eukaryota"/>
</dbReference>
<evidence type="ECO:0000259" key="10">
    <source>
        <dbReference type="PROSITE" id="PS50820"/>
    </source>
</evidence>
<dbReference type="InterPro" id="IPR050969">
    <property type="entry name" value="Dev_Signal_Modulators"/>
</dbReference>
<dbReference type="PANTHER" id="PTHR14949:SF56">
    <property type="entry name" value="EGF-LIKE-DOMAIN, MULTIPLE 7"/>
    <property type="match status" value="1"/>
</dbReference>
<accession>T0QKU1</accession>